<dbReference type="InterPro" id="IPR015422">
    <property type="entry name" value="PyrdxlP-dep_Trfase_small"/>
</dbReference>
<evidence type="ECO:0000256" key="1">
    <source>
        <dbReference type="ARBA" id="ARBA00001933"/>
    </source>
</evidence>
<gene>
    <name evidence="5" type="ORF">BHF68_07810</name>
</gene>
<name>A0A1E5G0W0_9FIRM</name>
<comment type="cofactor">
    <cofactor evidence="1">
        <name>pyridoxal 5'-phosphate</name>
        <dbReference type="ChEBI" id="CHEBI:597326"/>
    </cofactor>
</comment>
<evidence type="ECO:0000313" key="6">
    <source>
        <dbReference type="Proteomes" id="UP000094296"/>
    </source>
</evidence>
<dbReference type="EMBL" id="MIJE01000031">
    <property type="protein sequence ID" value="OEF96545.1"/>
    <property type="molecule type" value="Genomic_DNA"/>
</dbReference>
<proteinExistence type="inferred from homology"/>
<dbReference type="InterPro" id="IPR015421">
    <property type="entry name" value="PyrdxlP-dep_Trfase_major"/>
</dbReference>
<feature type="domain" description="Aromatic amino acid beta-eliminating lyase/threonine aldolase" evidence="4">
    <location>
        <begin position="16"/>
        <end position="291"/>
    </location>
</feature>
<accession>A0A1E5G0W0</accession>
<dbReference type="GO" id="GO:0006520">
    <property type="term" value="P:amino acid metabolic process"/>
    <property type="evidence" value="ECO:0007669"/>
    <property type="project" value="InterPro"/>
</dbReference>
<dbReference type="GO" id="GO:0016829">
    <property type="term" value="F:lyase activity"/>
    <property type="evidence" value="ECO:0007669"/>
    <property type="project" value="InterPro"/>
</dbReference>
<dbReference type="STRING" id="766136.BHF68_07810"/>
<reference evidence="5 6" key="1">
    <citation type="submission" date="2016-09" db="EMBL/GenBank/DDBJ databases">
        <title>Draft genome sequence for the type strain of Desulfuribacillus alkaliarsenatis AHT28, an obligately anaerobic, sulfidogenic bacterium isolated from Russian soda lake sediments.</title>
        <authorList>
            <person name="Abin C.A."/>
            <person name="Hollibaugh J.T."/>
        </authorList>
    </citation>
    <scope>NUCLEOTIDE SEQUENCE [LARGE SCALE GENOMIC DNA]</scope>
    <source>
        <strain evidence="5 6">AHT28</strain>
    </source>
</reference>
<evidence type="ECO:0000313" key="5">
    <source>
        <dbReference type="EMBL" id="OEF96545.1"/>
    </source>
</evidence>
<dbReference type="Pfam" id="PF01212">
    <property type="entry name" value="Beta_elim_lyase"/>
    <property type="match status" value="1"/>
</dbReference>
<sequence length="352" mass="39632">MIRFTNDYSEGAHPKILEKLLATNMEQTPGYGEDVYCQQAASLIKEKCKNDNIDVHFLVGGTQTNLTVIAASLRPHQGVIAAESGHISTHETGAIEATGHKVLELPTYDGKLTARQIYDVYINHQLDETHEHTVQPKMVYISNPTELGTIYTRSELEAISNVCRENGLYLFLDGARLGYGLTSSENDMDLAFITECCDVFYIGGTKIGALFGEAVVITNDTLKQDFRYIMKQRGGLLAKGRLLGIQFLTLFENDLYFELSAYANKMANIIKEALQESGCTFLISTSTNQLFPILPNETIEALKKHYSFLTWQRIDDKHSAVRFCTSWATKEEDVLRLISDLKGYYDCYDLKR</sequence>
<dbReference type="Gene3D" id="3.90.1150.10">
    <property type="entry name" value="Aspartate Aminotransferase, domain 1"/>
    <property type="match status" value="1"/>
</dbReference>
<dbReference type="InterPro" id="IPR015424">
    <property type="entry name" value="PyrdxlP-dep_Trfase"/>
</dbReference>
<evidence type="ECO:0000256" key="3">
    <source>
        <dbReference type="ARBA" id="ARBA00022898"/>
    </source>
</evidence>
<dbReference type="AlphaFoldDB" id="A0A1E5G0W0"/>
<dbReference type="OrthoDB" id="9774495at2"/>
<keyword evidence="3" id="KW-0663">Pyridoxal phosphate</keyword>
<protein>
    <submittedName>
        <fullName evidence="5">Threonine aldolase</fullName>
    </submittedName>
</protein>
<comment type="similarity">
    <text evidence="2">Belongs to the threonine aldolase family.</text>
</comment>
<comment type="caution">
    <text evidence="5">The sequence shown here is derived from an EMBL/GenBank/DDBJ whole genome shotgun (WGS) entry which is preliminary data.</text>
</comment>
<evidence type="ECO:0000256" key="2">
    <source>
        <dbReference type="ARBA" id="ARBA00006966"/>
    </source>
</evidence>
<keyword evidence="6" id="KW-1185">Reference proteome</keyword>
<dbReference type="InterPro" id="IPR001597">
    <property type="entry name" value="ArAA_b-elim_lyase/Thr_aldolase"/>
</dbReference>
<evidence type="ECO:0000259" key="4">
    <source>
        <dbReference type="Pfam" id="PF01212"/>
    </source>
</evidence>
<dbReference type="PANTHER" id="PTHR48097">
    <property type="entry name" value="L-THREONINE ALDOLASE-RELATED"/>
    <property type="match status" value="1"/>
</dbReference>
<organism evidence="5 6">
    <name type="scientific">Desulfuribacillus alkaliarsenatis</name>
    <dbReference type="NCBI Taxonomy" id="766136"/>
    <lineage>
        <taxon>Bacteria</taxon>
        <taxon>Bacillati</taxon>
        <taxon>Bacillota</taxon>
        <taxon>Desulfuribacillia</taxon>
        <taxon>Desulfuribacillales</taxon>
        <taxon>Desulfuribacillaceae</taxon>
        <taxon>Desulfuribacillus</taxon>
    </lineage>
</organism>
<dbReference type="Proteomes" id="UP000094296">
    <property type="component" value="Unassembled WGS sequence"/>
</dbReference>
<dbReference type="RefSeq" id="WP_069643554.1">
    <property type="nucleotide sequence ID" value="NZ_MIJE01000031.1"/>
</dbReference>
<dbReference type="PANTHER" id="PTHR48097:SF5">
    <property type="entry name" value="LOW SPECIFICITY L-THREONINE ALDOLASE"/>
    <property type="match status" value="1"/>
</dbReference>
<dbReference type="Gene3D" id="3.40.640.10">
    <property type="entry name" value="Type I PLP-dependent aspartate aminotransferase-like (Major domain)"/>
    <property type="match status" value="1"/>
</dbReference>
<dbReference type="SUPFAM" id="SSF53383">
    <property type="entry name" value="PLP-dependent transferases"/>
    <property type="match status" value="1"/>
</dbReference>